<dbReference type="AlphaFoldDB" id="A0A1N6G945"/>
<reference evidence="5" key="1">
    <citation type="submission" date="2016-11" db="EMBL/GenBank/DDBJ databases">
        <authorList>
            <person name="Varghese N."/>
            <person name="Submissions S."/>
        </authorList>
    </citation>
    <scope>NUCLEOTIDE SEQUENCE [LARGE SCALE GENOMIC DNA]</scope>
    <source>
        <strain evidence="5">DSM 8595</strain>
    </source>
</reference>
<dbReference type="Gene3D" id="3.40.630.30">
    <property type="match status" value="1"/>
</dbReference>
<dbReference type="Proteomes" id="UP000184699">
    <property type="component" value="Unassembled WGS sequence"/>
</dbReference>
<keyword evidence="1 4" id="KW-0808">Transferase</keyword>
<proteinExistence type="predicted"/>
<keyword evidence="2" id="KW-0012">Acyltransferase</keyword>
<organism evidence="4 5">
    <name type="scientific">Agromyces cerinus subsp. cerinus</name>
    <dbReference type="NCBI Taxonomy" id="232089"/>
    <lineage>
        <taxon>Bacteria</taxon>
        <taxon>Bacillati</taxon>
        <taxon>Actinomycetota</taxon>
        <taxon>Actinomycetes</taxon>
        <taxon>Micrococcales</taxon>
        <taxon>Microbacteriaceae</taxon>
        <taxon>Agromyces</taxon>
    </lineage>
</organism>
<dbReference type="CDD" id="cd04301">
    <property type="entry name" value="NAT_SF"/>
    <property type="match status" value="1"/>
</dbReference>
<dbReference type="InterPro" id="IPR000182">
    <property type="entry name" value="GNAT_dom"/>
</dbReference>
<name>A0A1N6G945_9MICO</name>
<accession>A0A1N6G945</accession>
<dbReference type="STRING" id="232089.SAMN05443544_2396"/>
<sequence>MEPMPVQFVIRPAVIADAPGITRVHWDSHQSTYVEPGRVPRDKVEGWTYADRIRAWTTNLAIANDVYPAPEGFHRMEIQVAVVGGEHDGEHGGEIVGWANTSTGRDADRPRELELEGLYVLDEFHGRGVGQALLDAAIGDRPAYLWALADNPRAHAFYRRNGFEPDGTSKVDDFWQVLEVRLVR</sequence>
<evidence type="ECO:0000259" key="3">
    <source>
        <dbReference type="PROSITE" id="PS51186"/>
    </source>
</evidence>
<dbReference type="GO" id="GO:0016747">
    <property type="term" value="F:acyltransferase activity, transferring groups other than amino-acyl groups"/>
    <property type="evidence" value="ECO:0007669"/>
    <property type="project" value="InterPro"/>
</dbReference>
<dbReference type="Pfam" id="PF00583">
    <property type="entry name" value="Acetyltransf_1"/>
    <property type="match status" value="1"/>
</dbReference>
<evidence type="ECO:0000313" key="5">
    <source>
        <dbReference type="Proteomes" id="UP000184699"/>
    </source>
</evidence>
<dbReference type="InterPro" id="IPR016181">
    <property type="entry name" value="Acyl_CoA_acyltransferase"/>
</dbReference>
<dbReference type="PROSITE" id="PS51186">
    <property type="entry name" value="GNAT"/>
    <property type="match status" value="1"/>
</dbReference>
<dbReference type="EMBL" id="FSRJ01000003">
    <property type="protein sequence ID" value="SIO04079.1"/>
    <property type="molecule type" value="Genomic_DNA"/>
</dbReference>
<evidence type="ECO:0000256" key="2">
    <source>
        <dbReference type="ARBA" id="ARBA00023315"/>
    </source>
</evidence>
<dbReference type="PANTHER" id="PTHR43877">
    <property type="entry name" value="AMINOALKYLPHOSPHONATE N-ACETYLTRANSFERASE-RELATED-RELATED"/>
    <property type="match status" value="1"/>
</dbReference>
<protein>
    <submittedName>
        <fullName evidence="4">Acetyltransferase (GNAT) family protein</fullName>
    </submittedName>
</protein>
<keyword evidence="5" id="KW-1185">Reference proteome</keyword>
<dbReference type="InterPro" id="IPR050832">
    <property type="entry name" value="Bact_Acetyltransf"/>
</dbReference>
<dbReference type="SUPFAM" id="SSF55729">
    <property type="entry name" value="Acyl-CoA N-acyltransferases (Nat)"/>
    <property type="match status" value="1"/>
</dbReference>
<evidence type="ECO:0000313" key="4">
    <source>
        <dbReference type="EMBL" id="SIO04079.1"/>
    </source>
</evidence>
<evidence type="ECO:0000256" key="1">
    <source>
        <dbReference type="ARBA" id="ARBA00022679"/>
    </source>
</evidence>
<feature type="domain" description="N-acetyltransferase" evidence="3">
    <location>
        <begin position="51"/>
        <end position="184"/>
    </location>
</feature>
<gene>
    <name evidence="4" type="ORF">SAMN05443544_2396</name>
</gene>